<sequence>MTIDVPGGSILRIEPVKYQRDNATYECVAENTAGDTISAKATLEVFSDDREYTFVCPLYIVLKLVN</sequence>
<dbReference type="Proteomes" id="UP000711488">
    <property type="component" value="Unassembled WGS sequence"/>
</dbReference>
<name>A0A6A0HAW5_HYAAZ</name>
<dbReference type="Gene3D" id="2.60.40.10">
    <property type="entry name" value="Immunoglobulins"/>
    <property type="match status" value="1"/>
</dbReference>
<evidence type="ECO:0000313" key="1">
    <source>
        <dbReference type="EMBL" id="KAA0202097.1"/>
    </source>
</evidence>
<proteinExistence type="predicted"/>
<dbReference type="InterPro" id="IPR036179">
    <property type="entry name" value="Ig-like_dom_sf"/>
</dbReference>
<dbReference type="AlphaFoldDB" id="A0A6A0HAW5"/>
<organism evidence="1">
    <name type="scientific">Hyalella azteca</name>
    <name type="common">Amphipod</name>
    <dbReference type="NCBI Taxonomy" id="294128"/>
    <lineage>
        <taxon>Eukaryota</taxon>
        <taxon>Metazoa</taxon>
        <taxon>Ecdysozoa</taxon>
        <taxon>Arthropoda</taxon>
        <taxon>Crustacea</taxon>
        <taxon>Multicrustacea</taxon>
        <taxon>Malacostraca</taxon>
        <taxon>Eumalacostraca</taxon>
        <taxon>Peracarida</taxon>
        <taxon>Amphipoda</taxon>
        <taxon>Senticaudata</taxon>
        <taxon>Talitrida</taxon>
        <taxon>Talitroidea</taxon>
        <taxon>Hyalellidae</taxon>
        <taxon>Hyalella</taxon>
    </lineage>
</organism>
<dbReference type="EMBL" id="JQDR03004316">
    <property type="protein sequence ID" value="KAA0202097.1"/>
    <property type="molecule type" value="Genomic_DNA"/>
</dbReference>
<dbReference type="InterPro" id="IPR013783">
    <property type="entry name" value="Ig-like_fold"/>
</dbReference>
<protein>
    <recommendedName>
        <fullName evidence="2">Immunoglobulin I-set domain-containing protein</fullName>
    </recommendedName>
</protein>
<accession>A0A6A0HAW5</accession>
<reference evidence="1" key="1">
    <citation type="submission" date="2014-08" db="EMBL/GenBank/DDBJ databases">
        <authorList>
            <person name="Murali S."/>
            <person name="Richards S."/>
            <person name="Bandaranaike D."/>
            <person name="Bellair M."/>
            <person name="Blankenburg K."/>
            <person name="Chao H."/>
            <person name="Dinh H."/>
            <person name="Doddapaneni H."/>
            <person name="Dugan-Rocha S."/>
            <person name="Elkadiri S."/>
            <person name="Gnanaolivu R."/>
            <person name="Hughes D."/>
            <person name="Lee S."/>
            <person name="Li M."/>
            <person name="Ming W."/>
            <person name="Munidasa M."/>
            <person name="Muniz J."/>
            <person name="Nguyen L."/>
            <person name="Osuji N."/>
            <person name="Pu L.-L."/>
            <person name="Puazo M."/>
            <person name="Skinner E."/>
            <person name="Qu C."/>
            <person name="Quiroz J."/>
            <person name="Raj R."/>
            <person name="Weissenberger G."/>
            <person name="Xin Y."/>
            <person name="Zou X."/>
            <person name="Han Y."/>
            <person name="Worley K."/>
            <person name="Muzny D."/>
            <person name="Gibbs R."/>
        </authorList>
    </citation>
    <scope>NUCLEOTIDE SEQUENCE</scope>
    <source>
        <strain evidence="1">HAZT.00-mixed</strain>
        <tissue evidence="1">Whole organism</tissue>
    </source>
</reference>
<evidence type="ECO:0008006" key="2">
    <source>
        <dbReference type="Google" id="ProtNLM"/>
    </source>
</evidence>
<reference evidence="1" key="3">
    <citation type="submission" date="2019-06" db="EMBL/GenBank/DDBJ databases">
        <authorList>
            <person name="Poynton C."/>
            <person name="Hasenbein S."/>
            <person name="Benoit J.B."/>
            <person name="Sepulveda M.S."/>
            <person name="Poelchau M.F."/>
            <person name="Murali S.C."/>
            <person name="Chen S."/>
            <person name="Glastad K.M."/>
            <person name="Werren J.H."/>
            <person name="Vineis J.H."/>
            <person name="Bowen J.L."/>
            <person name="Friedrich M."/>
            <person name="Jones J."/>
            <person name="Robertson H.M."/>
            <person name="Feyereisen R."/>
            <person name="Mechler-Hickson A."/>
            <person name="Mathers N."/>
            <person name="Lee C.E."/>
            <person name="Colbourne J.K."/>
            <person name="Biales A."/>
            <person name="Johnston J.S."/>
            <person name="Wellborn G.A."/>
            <person name="Rosendale A.J."/>
            <person name="Cridge A.G."/>
            <person name="Munoz-Torres M.C."/>
            <person name="Bain P.A."/>
            <person name="Manny A.R."/>
            <person name="Major K.M."/>
            <person name="Lambert F.N."/>
            <person name="Vulpe C.D."/>
            <person name="Tuck P."/>
            <person name="Blalock B.J."/>
            <person name="Lin Y.-Y."/>
            <person name="Smith M.E."/>
            <person name="Ochoa-Acuna H."/>
            <person name="Chen M.-J.M."/>
            <person name="Childers C.P."/>
            <person name="Qu J."/>
            <person name="Dugan S."/>
            <person name="Lee S.L."/>
            <person name="Chao H."/>
            <person name="Dinh H."/>
            <person name="Han Y."/>
            <person name="Doddapaneni H."/>
            <person name="Worley K.C."/>
            <person name="Muzny D.M."/>
            <person name="Gibbs R.A."/>
            <person name="Richards S."/>
        </authorList>
    </citation>
    <scope>NUCLEOTIDE SEQUENCE</scope>
    <source>
        <strain evidence="1">HAZT.00-mixed</strain>
        <tissue evidence="1">Whole organism</tissue>
    </source>
</reference>
<comment type="caution">
    <text evidence="1">The sequence shown here is derived from an EMBL/GenBank/DDBJ whole genome shotgun (WGS) entry which is preliminary data.</text>
</comment>
<dbReference type="SUPFAM" id="SSF48726">
    <property type="entry name" value="Immunoglobulin"/>
    <property type="match status" value="1"/>
</dbReference>
<reference evidence="1" key="2">
    <citation type="journal article" date="2018" name="Environ. Sci. Technol.">
        <title>The Toxicogenome of Hyalella azteca: A Model for Sediment Ecotoxicology and Evolutionary Toxicology.</title>
        <authorList>
            <person name="Poynton H.C."/>
            <person name="Hasenbein S."/>
            <person name="Benoit J.B."/>
            <person name="Sepulveda M.S."/>
            <person name="Poelchau M.F."/>
            <person name="Hughes D.S.T."/>
            <person name="Murali S.C."/>
            <person name="Chen S."/>
            <person name="Glastad K.M."/>
            <person name="Goodisman M.A.D."/>
            <person name="Werren J.H."/>
            <person name="Vineis J.H."/>
            <person name="Bowen J.L."/>
            <person name="Friedrich M."/>
            <person name="Jones J."/>
            <person name="Robertson H.M."/>
            <person name="Feyereisen R."/>
            <person name="Mechler-Hickson A."/>
            <person name="Mathers N."/>
            <person name="Lee C.E."/>
            <person name="Colbourne J.K."/>
            <person name="Biales A."/>
            <person name="Johnston J.S."/>
            <person name="Wellborn G.A."/>
            <person name="Rosendale A.J."/>
            <person name="Cridge A.G."/>
            <person name="Munoz-Torres M.C."/>
            <person name="Bain P.A."/>
            <person name="Manny A.R."/>
            <person name="Major K.M."/>
            <person name="Lambert F.N."/>
            <person name="Vulpe C.D."/>
            <person name="Tuck P."/>
            <person name="Blalock B.J."/>
            <person name="Lin Y.Y."/>
            <person name="Smith M.E."/>
            <person name="Ochoa-Acuna H."/>
            <person name="Chen M.M."/>
            <person name="Childers C.P."/>
            <person name="Qu J."/>
            <person name="Dugan S."/>
            <person name="Lee S.L."/>
            <person name="Chao H."/>
            <person name="Dinh H."/>
            <person name="Han Y."/>
            <person name="Doddapaneni H."/>
            <person name="Worley K.C."/>
            <person name="Muzny D.M."/>
            <person name="Gibbs R.A."/>
            <person name="Richards S."/>
        </authorList>
    </citation>
    <scope>NUCLEOTIDE SEQUENCE</scope>
    <source>
        <strain evidence="1">HAZT.00-mixed</strain>
        <tissue evidence="1">Whole organism</tissue>
    </source>
</reference>
<gene>
    <name evidence="1" type="ORF">HAZT_HAZT003099</name>
</gene>